<dbReference type="EMBL" id="PNBA02000011">
    <property type="protein sequence ID" value="KAG6408544.1"/>
    <property type="molecule type" value="Genomic_DNA"/>
</dbReference>
<feature type="region of interest" description="Disordered" evidence="1">
    <location>
        <begin position="137"/>
        <end position="163"/>
    </location>
</feature>
<dbReference type="Proteomes" id="UP000298416">
    <property type="component" value="Unassembled WGS sequence"/>
</dbReference>
<gene>
    <name evidence="2" type="ORF">SASPL_131557</name>
</gene>
<evidence type="ECO:0000313" key="3">
    <source>
        <dbReference type="Proteomes" id="UP000298416"/>
    </source>
</evidence>
<feature type="region of interest" description="Disordered" evidence="1">
    <location>
        <begin position="95"/>
        <end position="117"/>
    </location>
</feature>
<dbReference type="AlphaFoldDB" id="A0A8X8X998"/>
<reference evidence="2" key="2">
    <citation type="submission" date="2020-08" db="EMBL/GenBank/DDBJ databases">
        <title>Plant Genome Project.</title>
        <authorList>
            <person name="Zhang R.-G."/>
        </authorList>
    </citation>
    <scope>NUCLEOTIDE SEQUENCE</scope>
    <source>
        <strain evidence="2">Huo1</strain>
        <tissue evidence="2">Leaf</tissue>
    </source>
</reference>
<accession>A0A8X8X998</accession>
<feature type="compositionally biased region" description="Polar residues" evidence="1">
    <location>
        <begin position="1"/>
        <end position="17"/>
    </location>
</feature>
<proteinExistence type="predicted"/>
<feature type="region of interest" description="Disordered" evidence="1">
    <location>
        <begin position="1"/>
        <end position="74"/>
    </location>
</feature>
<protein>
    <submittedName>
        <fullName evidence="2">Uncharacterized protein</fullName>
    </submittedName>
</protein>
<name>A0A8X8X998_SALSN</name>
<sequence>MSLNQLHNRFLSASQARPKQRPVDHTSALPTGKPAHALDDAPRFDFGSPSPPPPPPTQGFDDFDSPSPTYDNDDGMRVYIDTFLNILNIVKASKPPESCKTTEEEESSFKRNSATSDSVGVDLNNIELESSKIPAEANAGEGKSLLSSVTDNSDFPREEKQKKVRMEGRRRLCKISENNEYTTNAGENAISAQEPNVEDIWDFDSPLPAKKTCESSGNEIMDILNDLSSKLEILSIEKKKIPKKVDIMDDFQGSLKIKLHDVTIKEGFHDYKADVSSHVPHSYSQDETAGTKGAGNFNNKYQKNKTSGADAVVESYVGKPSRNMDKYEKLINIEPAREHAKTGSTKEFQDYSYRNEDEDYVSFSKRPPYKMDKYERLINIEPARVHAKSRSTKEFQDYSYQNEDEDYVALSKRPPYKKPDGQTKFIEVSDEESDDRHYELQYVLQVIFLVNSVYNERHVKCIHLT</sequence>
<reference evidence="2" key="1">
    <citation type="submission" date="2018-01" db="EMBL/GenBank/DDBJ databases">
        <authorList>
            <person name="Mao J.F."/>
        </authorList>
    </citation>
    <scope>NUCLEOTIDE SEQUENCE</scope>
    <source>
        <strain evidence="2">Huo1</strain>
        <tissue evidence="2">Leaf</tissue>
    </source>
</reference>
<organism evidence="2">
    <name type="scientific">Salvia splendens</name>
    <name type="common">Scarlet sage</name>
    <dbReference type="NCBI Taxonomy" id="180675"/>
    <lineage>
        <taxon>Eukaryota</taxon>
        <taxon>Viridiplantae</taxon>
        <taxon>Streptophyta</taxon>
        <taxon>Embryophyta</taxon>
        <taxon>Tracheophyta</taxon>
        <taxon>Spermatophyta</taxon>
        <taxon>Magnoliopsida</taxon>
        <taxon>eudicotyledons</taxon>
        <taxon>Gunneridae</taxon>
        <taxon>Pentapetalae</taxon>
        <taxon>asterids</taxon>
        <taxon>lamiids</taxon>
        <taxon>Lamiales</taxon>
        <taxon>Lamiaceae</taxon>
        <taxon>Nepetoideae</taxon>
        <taxon>Mentheae</taxon>
        <taxon>Salviinae</taxon>
        <taxon>Salvia</taxon>
        <taxon>Salvia subgen. Calosphace</taxon>
        <taxon>core Calosphace</taxon>
    </lineage>
</organism>
<keyword evidence="3" id="KW-1185">Reference proteome</keyword>
<evidence type="ECO:0000313" key="2">
    <source>
        <dbReference type="EMBL" id="KAG6408544.1"/>
    </source>
</evidence>
<comment type="caution">
    <text evidence="2">The sequence shown here is derived from an EMBL/GenBank/DDBJ whole genome shotgun (WGS) entry which is preliminary data.</text>
</comment>
<feature type="region of interest" description="Disordered" evidence="1">
    <location>
        <begin position="281"/>
        <end position="303"/>
    </location>
</feature>
<evidence type="ECO:0000256" key="1">
    <source>
        <dbReference type="SAM" id="MobiDB-lite"/>
    </source>
</evidence>
<feature type="compositionally biased region" description="Basic and acidic residues" evidence="1">
    <location>
        <begin position="154"/>
        <end position="163"/>
    </location>
</feature>